<dbReference type="OrthoDB" id="417481at2759"/>
<feature type="compositionally biased region" description="Acidic residues" evidence="3">
    <location>
        <begin position="1"/>
        <end position="10"/>
    </location>
</feature>
<feature type="region of interest" description="Disordered" evidence="3">
    <location>
        <begin position="333"/>
        <end position="368"/>
    </location>
</feature>
<dbReference type="PANTHER" id="PTHR23189">
    <property type="entry name" value="RNA RECOGNITION MOTIF-CONTAINING"/>
    <property type="match status" value="1"/>
</dbReference>
<dbReference type="SUPFAM" id="SSF54928">
    <property type="entry name" value="RNA-binding domain, RBD"/>
    <property type="match status" value="3"/>
</dbReference>
<feature type="compositionally biased region" description="Low complexity" evidence="3">
    <location>
        <begin position="227"/>
        <end position="237"/>
    </location>
</feature>
<feature type="region of interest" description="Disordered" evidence="3">
    <location>
        <begin position="220"/>
        <end position="265"/>
    </location>
</feature>
<dbReference type="InterPro" id="IPR035979">
    <property type="entry name" value="RBD_domain_sf"/>
</dbReference>
<feature type="region of interest" description="Disordered" evidence="3">
    <location>
        <begin position="64"/>
        <end position="107"/>
    </location>
</feature>
<feature type="compositionally biased region" description="Basic and acidic residues" evidence="3">
    <location>
        <begin position="607"/>
        <end position="627"/>
    </location>
</feature>
<dbReference type="InterPro" id="IPR000504">
    <property type="entry name" value="RRM_dom"/>
</dbReference>
<evidence type="ECO:0000256" key="2">
    <source>
        <dbReference type="PROSITE-ProRule" id="PRU00176"/>
    </source>
</evidence>
<keyword evidence="1 2" id="KW-0694">RNA-binding</keyword>
<evidence type="ECO:0000256" key="3">
    <source>
        <dbReference type="SAM" id="MobiDB-lite"/>
    </source>
</evidence>
<keyword evidence="6" id="KW-1185">Reference proteome</keyword>
<dbReference type="Pfam" id="PF00076">
    <property type="entry name" value="RRM_1"/>
    <property type="match status" value="1"/>
</dbReference>
<feature type="region of interest" description="Disordered" evidence="3">
    <location>
        <begin position="1"/>
        <end position="52"/>
    </location>
</feature>
<evidence type="ECO:0000259" key="4">
    <source>
        <dbReference type="PROSITE" id="PS50102"/>
    </source>
</evidence>
<gene>
    <name evidence="5" type="ORF">KFL_000920140</name>
</gene>
<reference evidence="5 6" key="1">
    <citation type="journal article" date="2014" name="Nat. Commun.">
        <title>Klebsormidium flaccidum genome reveals primary factors for plant terrestrial adaptation.</title>
        <authorList>
            <person name="Hori K."/>
            <person name="Maruyama F."/>
            <person name="Fujisawa T."/>
            <person name="Togashi T."/>
            <person name="Yamamoto N."/>
            <person name="Seo M."/>
            <person name="Sato S."/>
            <person name="Yamada T."/>
            <person name="Mori H."/>
            <person name="Tajima N."/>
            <person name="Moriyama T."/>
            <person name="Ikeuchi M."/>
            <person name="Watanabe M."/>
            <person name="Wada H."/>
            <person name="Kobayashi K."/>
            <person name="Saito M."/>
            <person name="Masuda T."/>
            <person name="Sasaki-Sekimoto Y."/>
            <person name="Mashiguchi K."/>
            <person name="Awai K."/>
            <person name="Shimojima M."/>
            <person name="Masuda S."/>
            <person name="Iwai M."/>
            <person name="Nobusawa T."/>
            <person name="Narise T."/>
            <person name="Kondo S."/>
            <person name="Saito H."/>
            <person name="Sato R."/>
            <person name="Murakawa M."/>
            <person name="Ihara Y."/>
            <person name="Oshima-Yamada Y."/>
            <person name="Ohtaka K."/>
            <person name="Satoh M."/>
            <person name="Sonobe K."/>
            <person name="Ishii M."/>
            <person name="Ohtani R."/>
            <person name="Kanamori-Sato M."/>
            <person name="Honoki R."/>
            <person name="Miyazaki D."/>
            <person name="Mochizuki H."/>
            <person name="Umetsu J."/>
            <person name="Higashi K."/>
            <person name="Shibata D."/>
            <person name="Kamiya Y."/>
            <person name="Sato N."/>
            <person name="Nakamura Y."/>
            <person name="Tabata S."/>
            <person name="Ida S."/>
            <person name="Kurokawa K."/>
            <person name="Ohta H."/>
        </authorList>
    </citation>
    <scope>NUCLEOTIDE SEQUENCE [LARGE SCALE GENOMIC DNA]</scope>
    <source>
        <strain evidence="5 6">NIES-2285</strain>
    </source>
</reference>
<dbReference type="CDD" id="cd12530">
    <property type="entry name" value="RRM3_EAR1_like"/>
    <property type="match status" value="1"/>
</dbReference>
<feature type="region of interest" description="Disordered" evidence="3">
    <location>
        <begin position="585"/>
        <end position="645"/>
    </location>
</feature>
<dbReference type="OMA" id="MLDQHCI"/>
<sequence length="845" mass="90229">MGLVVAEEEGSPVHASPTAGAEPGGLEQSVQMGGRQGSSSSGDDAPPASSAGALARHLDGLKIDVDAGSANGGPPQNGQGYAQPPLPMGYGPHAGRPGGHFANGGGQFANRGGHFQGGQLSPEHFPGSMHMMPMPLIIPPSPADTLHLPMTLSSPLQPNLDPNAREFTPSPSPSPSGVVGLPMPPPFSMGPGYDPSFMFGPMQDMGHPMFAQNGEFSGHFFNPNQYSPGSGSPSPTSWENRFSPEGDPHHSRGFGPMHGSPPGREHVSRALLISGVDPGIDDGTLRDELSQWGPVRALGLERKPEGLVTVNYFDLRHAKEALHEIQQHHLKHQREMQDMLQQGPAAEKGRRPRSQKGRGSGDVGEDMAERGRGMISGRAVWAQYTLPVGAAAGPDAHNQGTLVVFNLDLDMPVEELRKTFEKYGDVKELRETPSKRQHKFVEFFDVRAAALALQSLDGMELGGKHIKIEFSRPGGQARRAQAARAEPGGPVNLKPLNGGNPPGGPMFGVVGWDRVVQNPPGGFAQMNGGGGMGPPLFMFMPAFPGVGMDPGAPMLPGVQFPGGPFPMPPFPHMVPPFGYADPMGGFPAFPRGPPVPGSQDMQGFRGRPGDPKRKGKGPNEGREEEFAHGGPLRRPKDGSRDPPRAQYTFSEFEAELQRENPRTTLMIKNIPNKYSQAMLLALLDAHCVRCNSKLPPGSNEAPSAYDFVYLPIDFKNRCNLGYAFVNFTSAQATLNLYKEFHAQQWEAFNSRKVCQVTYARVQGRKALEDHFRNSRFACDTDEYLPLVFNPPRDGSVLSPPIVAAGHLAGKIASCAGAVSAVAQAHGISAMEGGGLKGPRIGLVQN</sequence>
<protein>
    <submittedName>
        <fullName evidence="5">Protein Mei2</fullName>
    </submittedName>
</protein>
<evidence type="ECO:0000313" key="5">
    <source>
        <dbReference type="EMBL" id="GAQ81829.1"/>
    </source>
</evidence>
<evidence type="ECO:0000256" key="1">
    <source>
        <dbReference type="ARBA" id="ARBA00022884"/>
    </source>
</evidence>
<dbReference type="InterPro" id="IPR007201">
    <property type="entry name" value="Mei2-like_Rrm_C"/>
</dbReference>
<dbReference type="PROSITE" id="PS50102">
    <property type="entry name" value="RRM"/>
    <property type="match status" value="1"/>
</dbReference>
<dbReference type="EMBL" id="DF237041">
    <property type="protein sequence ID" value="GAQ81829.1"/>
    <property type="molecule type" value="Genomic_DNA"/>
</dbReference>
<feature type="compositionally biased region" description="Gly residues" evidence="3">
    <location>
        <begin position="96"/>
        <end position="107"/>
    </location>
</feature>
<evidence type="ECO:0000313" key="6">
    <source>
        <dbReference type="Proteomes" id="UP000054558"/>
    </source>
</evidence>
<organism evidence="5 6">
    <name type="scientific">Klebsormidium nitens</name>
    <name type="common">Green alga</name>
    <name type="synonym">Ulothrix nitens</name>
    <dbReference type="NCBI Taxonomy" id="105231"/>
    <lineage>
        <taxon>Eukaryota</taxon>
        <taxon>Viridiplantae</taxon>
        <taxon>Streptophyta</taxon>
        <taxon>Klebsormidiophyceae</taxon>
        <taxon>Klebsormidiales</taxon>
        <taxon>Klebsormidiaceae</taxon>
        <taxon>Klebsormidium</taxon>
    </lineage>
</organism>
<dbReference type="AlphaFoldDB" id="A0A0U9HRM8"/>
<proteinExistence type="predicted"/>
<dbReference type="InterPro" id="IPR012677">
    <property type="entry name" value="Nucleotide-bd_a/b_plait_sf"/>
</dbReference>
<dbReference type="Pfam" id="PF04059">
    <property type="entry name" value="RRM_2"/>
    <property type="match status" value="1"/>
</dbReference>
<name>A0A0U9HRM8_KLENI</name>
<dbReference type="Proteomes" id="UP000054558">
    <property type="component" value="Unassembled WGS sequence"/>
</dbReference>
<dbReference type="InterPro" id="IPR034458">
    <property type="entry name" value="EAR1-like_RRM3"/>
</dbReference>
<dbReference type="SMART" id="SM00360">
    <property type="entry name" value="RRM"/>
    <property type="match status" value="2"/>
</dbReference>
<feature type="domain" description="RRM" evidence="4">
    <location>
        <begin position="400"/>
        <end position="473"/>
    </location>
</feature>
<accession>A0A0U9HRM8</accession>
<dbReference type="GO" id="GO:0003723">
    <property type="term" value="F:RNA binding"/>
    <property type="evidence" value="ECO:0000318"/>
    <property type="project" value="GO_Central"/>
</dbReference>
<dbReference type="Gene3D" id="3.30.70.330">
    <property type="match status" value="3"/>
</dbReference>
<feature type="compositionally biased region" description="Low complexity" evidence="3">
    <location>
        <begin position="28"/>
        <end position="52"/>
    </location>
</feature>
<feature type="compositionally biased region" description="Basic and acidic residues" evidence="3">
    <location>
        <begin position="634"/>
        <end position="643"/>
    </location>
</feature>